<dbReference type="PANTHER" id="PTHR43520">
    <property type="entry name" value="ATP7, ISOFORM B"/>
    <property type="match status" value="1"/>
</dbReference>
<comment type="similarity">
    <text evidence="2 10">Belongs to the cation transport ATPase (P-type) (TC 3.A.3) family. Type IB subfamily.</text>
</comment>
<dbReference type="RefSeq" id="XP_020048347.1">
    <property type="nucleotide sequence ID" value="XM_020192996.1"/>
</dbReference>
<dbReference type="Gene3D" id="3.40.50.1000">
    <property type="entry name" value="HAD superfamily/HAD-like"/>
    <property type="match status" value="1"/>
</dbReference>
<proteinExistence type="inferred from homology"/>
<dbReference type="PROSITE" id="PS01047">
    <property type="entry name" value="HMA_1"/>
    <property type="match status" value="1"/>
</dbReference>
<dbReference type="SUPFAM" id="SSF56784">
    <property type="entry name" value="HAD-like"/>
    <property type="match status" value="1"/>
</dbReference>
<dbReference type="GeneID" id="30966632"/>
<feature type="transmembrane region" description="Helical" evidence="10">
    <location>
        <begin position="1194"/>
        <end position="1215"/>
    </location>
</feature>
<evidence type="ECO:0000256" key="3">
    <source>
        <dbReference type="ARBA" id="ARBA00022692"/>
    </source>
</evidence>
<evidence type="ECO:0000256" key="10">
    <source>
        <dbReference type="RuleBase" id="RU362081"/>
    </source>
</evidence>
<reference evidence="13" key="1">
    <citation type="submission" date="2016-05" db="EMBL/GenBank/DDBJ databases">
        <title>Comparative genomics of biotechnologically important yeasts.</title>
        <authorList>
            <consortium name="DOE Joint Genome Institute"/>
            <person name="Riley R."/>
            <person name="Haridas S."/>
            <person name="Wolfe K.H."/>
            <person name="Lopes M.R."/>
            <person name="Hittinger C.T."/>
            <person name="Goker M."/>
            <person name="Salamov A."/>
            <person name="Wisecaver J."/>
            <person name="Long T.M."/>
            <person name="Aerts A.L."/>
            <person name="Barry K."/>
            <person name="Choi C."/>
            <person name="Clum A."/>
            <person name="Coughlan A.Y."/>
            <person name="Deshpande S."/>
            <person name="Douglass A.P."/>
            <person name="Hanson S.J."/>
            <person name="Klenk H.-P."/>
            <person name="Labutti K."/>
            <person name="Lapidus A."/>
            <person name="Lindquist E."/>
            <person name="Lipzen A."/>
            <person name="Meier-Kolthoff J.P."/>
            <person name="Ohm R.A."/>
            <person name="Otillar R.P."/>
            <person name="Pangilinan J."/>
            <person name="Peng Y."/>
            <person name="Rokas A."/>
            <person name="Rosa C.A."/>
            <person name="Scheuner C."/>
            <person name="Sibirny A.A."/>
            <person name="Slot J.C."/>
            <person name="Stielow J.B."/>
            <person name="Sun H."/>
            <person name="Kurtzman C.P."/>
            <person name="Blackwell M."/>
            <person name="Grigoriev I.V."/>
            <person name="Jeffries T.W."/>
        </authorList>
    </citation>
    <scope>NUCLEOTIDE SEQUENCE [LARGE SCALE GENOMIC DNA]</scope>
    <source>
        <strain evidence="13">DSM 1968</strain>
    </source>
</reference>
<dbReference type="Pfam" id="PF00702">
    <property type="entry name" value="Hydrolase"/>
    <property type="match status" value="1"/>
</dbReference>
<evidence type="ECO:0000256" key="6">
    <source>
        <dbReference type="ARBA" id="ARBA00022840"/>
    </source>
</evidence>
<feature type="domain" description="HMA" evidence="11">
    <location>
        <begin position="295"/>
        <end position="362"/>
    </location>
</feature>
<dbReference type="InterPro" id="IPR023299">
    <property type="entry name" value="ATPase_P-typ_cyto_dom_N"/>
</dbReference>
<dbReference type="NCBIfam" id="TIGR01525">
    <property type="entry name" value="ATPase-IB_hvy"/>
    <property type="match status" value="1"/>
</dbReference>
<keyword evidence="9 10" id="KW-0472">Membrane</keyword>
<keyword evidence="8 10" id="KW-1133">Transmembrane helix</keyword>
<evidence type="ECO:0000256" key="2">
    <source>
        <dbReference type="ARBA" id="ARBA00006024"/>
    </source>
</evidence>
<gene>
    <name evidence="12" type="ORF">ASCRUDRAFT_75262</name>
</gene>
<dbReference type="PROSITE" id="PS01229">
    <property type="entry name" value="COF_2"/>
    <property type="match status" value="1"/>
</dbReference>
<dbReference type="PROSITE" id="PS50846">
    <property type="entry name" value="HMA_2"/>
    <property type="match status" value="1"/>
</dbReference>
<evidence type="ECO:0000256" key="4">
    <source>
        <dbReference type="ARBA" id="ARBA00022723"/>
    </source>
</evidence>
<feature type="transmembrane region" description="Helical" evidence="10">
    <location>
        <begin position="1227"/>
        <end position="1246"/>
    </location>
</feature>
<dbReference type="GO" id="GO:0005507">
    <property type="term" value="F:copper ion binding"/>
    <property type="evidence" value="ECO:0007669"/>
    <property type="project" value="TreeGrafter"/>
</dbReference>
<dbReference type="SFLD" id="SFLDS00003">
    <property type="entry name" value="Haloacid_Dehalogenase"/>
    <property type="match status" value="1"/>
</dbReference>
<dbReference type="PANTHER" id="PTHR43520:SF32">
    <property type="entry name" value="COPPER RESISTANCE P-TYPE ATPASE (EUROFUNG)"/>
    <property type="match status" value="1"/>
</dbReference>
<feature type="transmembrane region" description="Helical" evidence="10">
    <location>
        <begin position="600"/>
        <end position="620"/>
    </location>
</feature>
<evidence type="ECO:0000313" key="12">
    <source>
        <dbReference type="EMBL" id="ODV62040.1"/>
    </source>
</evidence>
<feature type="transmembrane region" description="Helical" evidence="10">
    <location>
        <begin position="521"/>
        <end position="539"/>
    </location>
</feature>
<evidence type="ECO:0000256" key="1">
    <source>
        <dbReference type="ARBA" id="ARBA00004141"/>
    </source>
</evidence>
<name>A0A1D2VKA5_9ASCO</name>
<dbReference type="InterPro" id="IPR023298">
    <property type="entry name" value="ATPase_P-typ_TM_dom_sf"/>
</dbReference>
<dbReference type="STRING" id="1344418.A0A1D2VKA5"/>
<keyword evidence="5 10" id="KW-0547">Nucleotide-binding</keyword>
<keyword evidence="7" id="KW-1278">Translocase</keyword>
<evidence type="ECO:0000313" key="13">
    <source>
        <dbReference type="Proteomes" id="UP000095038"/>
    </source>
</evidence>
<evidence type="ECO:0000256" key="7">
    <source>
        <dbReference type="ARBA" id="ARBA00022967"/>
    </source>
</evidence>
<keyword evidence="13" id="KW-1185">Reference proteome</keyword>
<dbReference type="InterPro" id="IPR027256">
    <property type="entry name" value="P-typ_ATPase_IB"/>
</dbReference>
<organism evidence="12 13">
    <name type="scientific">Ascoidea rubescens DSM 1968</name>
    <dbReference type="NCBI Taxonomy" id="1344418"/>
    <lineage>
        <taxon>Eukaryota</taxon>
        <taxon>Fungi</taxon>
        <taxon>Dikarya</taxon>
        <taxon>Ascomycota</taxon>
        <taxon>Saccharomycotina</taxon>
        <taxon>Saccharomycetes</taxon>
        <taxon>Ascoideaceae</taxon>
        <taxon>Ascoidea</taxon>
    </lineage>
</organism>
<dbReference type="Proteomes" id="UP000095038">
    <property type="component" value="Unassembled WGS sequence"/>
</dbReference>
<dbReference type="NCBIfam" id="TIGR01494">
    <property type="entry name" value="ATPase_P-type"/>
    <property type="match status" value="2"/>
</dbReference>
<dbReference type="GO" id="GO:0055070">
    <property type="term" value="P:copper ion homeostasis"/>
    <property type="evidence" value="ECO:0007669"/>
    <property type="project" value="TreeGrafter"/>
</dbReference>
<dbReference type="EMBL" id="KV454478">
    <property type="protein sequence ID" value="ODV62040.1"/>
    <property type="molecule type" value="Genomic_DNA"/>
</dbReference>
<evidence type="ECO:0000256" key="9">
    <source>
        <dbReference type="ARBA" id="ARBA00023136"/>
    </source>
</evidence>
<dbReference type="InParanoid" id="A0A1D2VKA5"/>
<dbReference type="SUPFAM" id="SSF55008">
    <property type="entry name" value="HMA, heavy metal-associated domain"/>
    <property type="match status" value="2"/>
</dbReference>
<dbReference type="OrthoDB" id="432719at2759"/>
<dbReference type="InterPro" id="IPR023214">
    <property type="entry name" value="HAD_sf"/>
</dbReference>
<dbReference type="GO" id="GO:0043682">
    <property type="term" value="F:P-type divalent copper transporter activity"/>
    <property type="evidence" value="ECO:0007669"/>
    <property type="project" value="TreeGrafter"/>
</dbReference>
<feature type="transmembrane region" description="Helical" evidence="10">
    <location>
        <begin position="472"/>
        <end position="497"/>
    </location>
</feature>
<dbReference type="InterPro" id="IPR018303">
    <property type="entry name" value="ATPase_P-typ_P_site"/>
</dbReference>
<dbReference type="InterPro" id="IPR036163">
    <property type="entry name" value="HMA_dom_sf"/>
</dbReference>
<keyword evidence="4 10" id="KW-0479">Metal-binding</keyword>
<feature type="transmembrane region" description="Helical" evidence="10">
    <location>
        <begin position="779"/>
        <end position="803"/>
    </location>
</feature>
<feature type="transmembrane region" description="Helical" evidence="10">
    <location>
        <begin position="560"/>
        <end position="588"/>
    </location>
</feature>
<dbReference type="AlphaFoldDB" id="A0A1D2VKA5"/>
<dbReference type="Gene3D" id="3.30.70.100">
    <property type="match status" value="2"/>
</dbReference>
<dbReference type="SUPFAM" id="SSF81665">
    <property type="entry name" value="Calcium ATPase, transmembrane domain M"/>
    <property type="match status" value="1"/>
</dbReference>
<dbReference type="SFLD" id="SFLDG00002">
    <property type="entry name" value="C1.7:_P-type_atpase_like"/>
    <property type="match status" value="1"/>
</dbReference>
<keyword evidence="3 10" id="KW-0812">Transmembrane</keyword>
<feature type="transmembrane region" description="Helical" evidence="10">
    <location>
        <begin position="823"/>
        <end position="846"/>
    </location>
</feature>
<dbReference type="InterPro" id="IPR008250">
    <property type="entry name" value="ATPase_P-typ_transduc_dom_A_sf"/>
</dbReference>
<evidence type="ECO:0000259" key="11">
    <source>
        <dbReference type="PROSITE" id="PS50846"/>
    </source>
</evidence>
<dbReference type="Gene3D" id="3.40.1110.10">
    <property type="entry name" value="Calcium-transporting ATPase, cytoplasmic domain N"/>
    <property type="match status" value="1"/>
</dbReference>
<dbReference type="InterPro" id="IPR017969">
    <property type="entry name" value="Heavy-metal-associated_CS"/>
</dbReference>
<comment type="subcellular location">
    <subcellularLocation>
        <location evidence="1">Membrane</location>
        <topology evidence="1">Multi-pass membrane protein</topology>
    </subcellularLocation>
</comment>
<dbReference type="InterPro" id="IPR059000">
    <property type="entry name" value="ATPase_P-type_domA"/>
</dbReference>
<keyword evidence="6 10" id="KW-0067">ATP-binding</keyword>
<sequence length="1272" mass="141381">METLQILLSNIHCNDCVNSIKSSLSTLLNLNSTDTTNSLLPKVLFSIDNNKITISSSHLNFFSNNNSFLQIKIISLLKKSGFNISFVNLTSTLSNHQNDIDTEFHIENCHNKNEDNKDEDNKNNNTFNPLLFYEKFKNTYILKNNYKRHLDYCKVCQELEKGKELEKKKSNSKKNIFHSSFSSNETSETIVNRPLEVLVVQPSEFRAVFAISGMTCSSCAATVHDTIKNALQKHYLKKLLAQKIDDEIFVDIITNNTIVIIPNKQIANEIVSSIREVGFNCSLLEVLPIERSQKFKVIAAIGGITCASCASIITSSVSNLPFLEDSAINVVSKVGFFIINSNNKENISQLKETIEDCGYDFDLVEIKEVDQAVKKNQSRTINLKVDGMFCNKCPESVNNLLKSFGKTVVVSDPITLSRPFVKLTYLSSESLTIRKIMQKLDEVSPVFKVELVKPISIDSHLKKMAKLEIKKIIIRLALTSVIAIPTFVFGVVGMSLIKKDSSFMKWLNTPIFKTNISRNEWILFFLATPVYFFVADIFHRKAIREIYNLWKPHNSWYKRFFKFGSMSLLMCLGTSIAYFSSVAMMIVAGTKKNNHHKSYSTNYFDTVVFLTFFLLIGKLLESYSKIKTADAISNLGELKPKKANLIENNGLNNRGMKVAIEDLLDQSGYGNDKETSLDFLEVGDIVRIYPGNSPPADSIILLGSSKFDESALTGESNAITRQKGDQIFAGTINVGSSSVIAKVSSENGTTLIDQIVNTVRDAQQHKAPIERTADKLTGYFVPLIALFAVLTWVIWISLGYGGVLPQRYLDAEIGGWAVWSLEFAIAVFVIACPCGIGLAAPTAIYVGSGLAAKNGILARGGGAAFEEGSKINVVCFDKTGTLTNGGEPQVTNFSFIKQKILAKNLQENNDKVLRKMVFQITRDLELNSSHPLSVGIKNFISEICKNEGIEMNGTKVQDVEEIPGNGLRGKVTFTGNDDEYTYWNKYKPLKAILGNENLMEKNNSRKLTAEDQSKLTKWKNEGKSIIVVSIEFESIGNFVPVLIMAARDELRREAKDVIKALHEMKIDCWVVSGDNEITAKAIAREVGIPENHVVSEVLPEEKANKIKWIQNGSNLDSVFEENKNKKVKVAMIGDGINDAPALGAANIGIALGSGSDLALTSSDFILLSKEYPLMTLLTLLKLSNKVFNRVRFNFGWALIYNCIGIPIAAGVIYPYKNSRLSPVWASAAMAASSVSVVLSSLALRLFKKPAIVEESYLLKEENRKNELVTEEI</sequence>
<dbReference type="InterPro" id="IPR006121">
    <property type="entry name" value="HMA_dom"/>
</dbReference>
<accession>A0A1D2VKA5</accession>
<dbReference type="PRINTS" id="PR00119">
    <property type="entry name" value="CATATPASE"/>
</dbReference>
<dbReference type="GO" id="GO:0005524">
    <property type="term" value="F:ATP binding"/>
    <property type="evidence" value="ECO:0007669"/>
    <property type="project" value="UniProtKB-UniRule"/>
</dbReference>
<evidence type="ECO:0000256" key="5">
    <source>
        <dbReference type="ARBA" id="ARBA00022741"/>
    </source>
</evidence>
<dbReference type="InterPro" id="IPR044492">
    <property type="entry name" value="P_typ_ATPase_HD_dom"/>
</dbReference>
<dbReference type="InterPro" id="IPR036412">
    <property type="entry name" value="HAD-like_sf"/>
</dbReference>
<dbReference type="Gene3D" id="2.70.150.10">
    <property type="entry name" value="Calcium-transporting ATPase, cytoplasmic transduction domain A"/>
    <property type="match status" value="1"/>
</dbReference>
<dbReference type="SUPFAM" id="SSF81653">
    <property type="entry name" value="Calcium ATPase, transduction domain A"/>
    <property type="match status" value="1"/>
</dbReference>
<dbReference type="SFLD" id="SFLDF00027">
    <property type="entry name" value="p-type_atpase"/>
    <property type="match status" value="1"/>
</dbReference>
<dbReference type="InterPro" id="IPR001757">
    <property type="entry name" value="P_typ_ATPase"/>
</dbReference>
<dbReference type="Pfam" id="PF00403">
    <property type="entry name" value="HMA"/>
    <property type="match status" value="1"/>
</dbReference>
<evidence type="ECO:0000256" key="8">
    <source>
        <dbReference type="ARBA" id="ARBA00022989"/>
    </source>
</evidence>
<protein>
    <submittedName>
        <fullName evidence="12">Heavy metal translocatin</fullName>
    </submittedName>
</protein>
<dbReference type="PROSITE" id="PS00154">
    <property type="entry name" value="ATPASE_E1_E2"/>
    <property type="match status" value="1"/>
</dbReference>
<dbReference type="GO" id="GO:0016887">
    <property type="term" value="F:ATP hydrolysis activity"/>
    <property type="evidence" value="ECO:0007669"/>
    <property type="project" value="InterPro"/>
</dbReference>
<dbReference type="CDD" id="cd00371">
    <property type="entry name" value="HMA"/>
    <property type="match status" value="1"/>
</dbReference>
<dbReference type="Pfam" id="PF00122">
    <property type="entry name" value="E1-E2_ATPase"/>
    <property type="match status" value="1"/>
</dbReference>
<dbReference type="GO" id="GO:0016020">
    <property type="term" value="C:membrane"/>
    <property type="evidence" value="ECO:0007669"/>
    <property type="project" value="UniProtKB-SubCell"/>
</dbReference>